<dbReference type="Pfam" id="PF00430">
    <property type="entry name" value="ATP-synt_B"/>
    <property type="match status" value="1"/>
</dbReference>
<comment type="subcellular location">
    <subcellularLocation>
        <location evidence="10">Endomembrane system</location>
        <topology evidence="10">Single-pass membrane protein</topology>
    </subcellularLocation>
</comment>
<keyword evidence="8" id="KW-0066">ATP synthesis</keyword>
<keyword evidence="6 11" id="KW-0406">Ion transport</keyword>
<keyword evidence="2 11" id="KW-0138">CF(0)</keyword>
<feature type="transmembrane region" description="Helical" evidence="13">
    <location>
        <begin position="15"/>
        <end position="33"/>
    </location>
</feature>
<protein>
    <submittedName>
        <fullName evidence="14">Uncharacterized protein</fullName>
    </submittedName>
</protein>
<evidence type="ECO:0000256" key="6">
    <source>
        <dbReference type="ARBA" id="ARBA00023065"/>
    </source>
</evidence>
<evidence type="ECO:0000256" key="1">
    <source>
        <dbReference type="ARBA" id="ARBA00022448"/>
    </source>
</evidence>
<reference evidence="14 15" key="1">
    <citation type="submission" date="2019-10" db="EMBL/GenBank/DDBJ databases">
        <title>A novel species.</title>
        <authorList>
            <person name="Gao J."/>
        </authorList>
    </citation>
    <scope>NUCLEOTIDE SEQUENCE [LARGE SCALE GENOMIC DNA]</scope>
    <source>
        <strain evidence="14 15">QMT-28</strain>
    </source>
</reference>
<keyword evidence="1 11" id="KW-0813">Transport</keyword>
<dbReference type="GO" id="GO:0015986">
    <property type="term" value="P:proton motive force-driven ATP synthesis"/>
    <property type="evidence" value="ECO:0007669"/>
    <property type="project" value="InterPro"/>
</dbReference>
<evidence type="ECO:0000256" key="10">
    <source>
        <dbReference type="ARBA" id="ARBA00037847"/>
    </source>
</evidence>
<dbReference type="KEGG" id="sfy:GFH48_08225"/>
<evidence type="ECO:0000256" key="9">
    <source>
        <dbReference type="ARBA" id="ARBA00025198"/>
    </source>
</evidence>
<evidence type="ECO:0000256" key="4">
    <source>
        <dbReference type="ARBA" id="ARBA00022781"/>
    </source>
</evidence>
<evidence type="ECO:0000313" key="15">
    <source>
        <dbReference type="Proteomes" id="UP000326179"/>
    </source>
</evidence>
<dbReference type="EMBL" id="CP045643">
    <property type="protein sequence ID" value="QFZ73249.1"/>
    <property type="molecule type" value="Genomic_DNA"/>
</dbReference>
<dbReference type="RefSeq" id="WP_153287614.1">
    <property type="nucleotide sequence ID" value="NZ_CP045643.1"/>
</dbReference>
<keyword evidence="4 11" id="KW-0375">Hydrogen ion transport</keyword>
<feature type="compositionally biased region" description="Basic and acidic residues" evidence="12">
    <location>
        <begin position="100"/>
        <end position="112"/>
    </location>
</feature>
<dbReference type="AlphaFoldDB" id="A0A5Q0L9J3"/>
<name>A0A5Q0L9J3_9ACTN</name>
<dbReference type="GO" id="GO:0045259">
    <property type="term" value="C:proton-transporting ATP synthase complex"/>
    <property type="evidence" value="ECO:0007669"/>
    <property type="project" value="UniProtKB-KW"/>
</dbReference>
<evidence type="ECO:0000256" key="13">
    <source>
        <dbReference type="SAM" id="Phobius"/>
    </source>
</evidence>
<evidence type="ECO:0000256" key="11">
    <source>
        <dbReference type="RuleBase" id="RU003848"/>
    </source>
</evidence>
<gene>
    <name evidence="14" type="ORF">GFH48_08225</name>
</gene>
<evidence type="ECO:0000256" key="3">
    <source>
        <dbReference type="ARBA" id="ARBA00022692"/>
    </source>
</evidence>
<evidence type="ECO:0000256" key="7">
    <source>
        <dbReference type="ARBA" id="ARBA00023136"/>
    </source>
</evidence>
<accession>A0A5Q0L9J3</accession>
<keyword evidence="5 13" id="KW-1133">Transmembrane helix</keyword>
<evidence type="ECO:0000256" key="12">
    <source>
        <dbReference type="SAM" id="MobiDB-lite"/>
    </source>
</evidence>
<feature type="region of interest" description="Disordered" evidence="12">
    <location>
        <begin position="86"/>
        <end position="112"/>
    </location>
</feature>
<dbReference type="GO" id="GO:0012505">
    <property type="term" value="C:endomembrane system"/>
    <property type="evidence" value="ECO:0007669"/>
    <property type="project" value="UniProtKB-SubCell"/>
</dbReference>
<evidence type="ECO:0000313" key="14">
    <source>
        <dbReference type="EMBL" id="QFZ73249.1"/>
    </source>
</evidence>
<evidence type="ECO:0000256" key="2">
    <source>
        <dbReference type="ARBA" id="ARBA00022547"/>
    </source>
</evidence>
<comment type="function">
    <text evidence="9">F(1)F(0) ATP synthase produces ATP from ADP in the presence of a proton or sodium gradient. F-type ATPases consist of two structural domains, F(1) containing the extramembraneous catalytic core and F(0) containing the membrane proton channel, linked together by a central stalk and a peripheral stalk. During catalysis, ATP synthesis in the catalytic domain of F(1) is coupled via a rotary mechanism of the central stalk subunits to proton translocation.</text>
</comment>
<organism evidence="14 15">
    <name type="scientific">Streptomyces fagopyri</name>
    <dbReference type="NCBI Taxonomy" id="2662397"/>
    <lineage>
        <taxon>Bacteria</taxon>
        <taxon>Bacillati</taxon>
        <taxon>Actinomycetota</taxon>
        <taxon>Actinomycetes</taxon>
        <taxon>Kitasatosporales</taxon>
        <taxon>Streptomycetaceae</taxon>
        <taxon>Streptomyces</taxon>
    </lineage>
</organism>
<sequence>MDRVPYPIGPLDPKVRDLLLALPLFALVCLLVARVRPRVDRLLAARDDASSGTGERSEAVRARAERERALTEALLAEARHDAVRIPSRAQEPAAVVTAPAREDGQRDHDTAPVGDRARIDAERAAAEIELRISVSELASNLVSRMVGEGPGAPVEQVG</sequence>
<comment type="similarity">
    <text evidence="11">Belongs to the ATPase B chain family.</text>
</comment>
<proteinExistence type="inferred from homology"/>
<dbReference type="GO" id="GO:0015078">
    <property type="term" value="F:proton transmembrane transporter activity"/>
    <property type="evidence" value="ECO:0007669"/>
    <property type="project" value="InterPro"/>
</dbReference>
<evidence type="ECO:0000256" key="5">
    <source>
        <dbReference type="ARBA" id="ARBA00022989"/>
    </source>
</evidence>
<dbReference type="InterPro" id="IPR002146">
    <property type="entry name" value="ATP_synth_b/b'su_bac/chlpt"/>
</dbReference>
<evidence type="ECO:0000256" key="8">
    <source>
        <dbReference type="ARBA" id="ARBA00023310"/>
    </source>
</evidence>
<keyword evidence="3 11" id="KW-0812">Transmembrane</keyword>
<dbReference type="Proteomes" id="UP000326179">
    <property type="component" value="Chromosome"/>
</dbReference>
<keyword evidence="7 13" id="KW-0472">Membrane</keyword>
<keyword evidence="15" id="KW-1185">Reference proteome</keyword>